<dbReference type="Gene3D" id="3.30.200.20">
    <property type="entry name" value="Phosphorylase Kinase, domain 1"/>
    <property type="match status" value="1"/>
</dbReference>
<dbReference type="PROSITE" id="PS00108">
    <property type="entry name" value="PROTEIN_KINASE_ST"/>
    <property type="match status" value="1"/>
</dbReference>
<dbReference type="OMA" id="WDIANTV"/>
<keyword evidence="4" id="KW-0812">Transmembrane</keyword>
<reference evidence="7 8" key="1">
    <citation type="submission" date="2016-05" db="EMBL/GenBank/DDBJ databases">
        <title>First whole genome sequencing of Entamoeba histolytica HM1:IMSS-clone-6.</title>
        <authorList>
            <person name="Mukherjee Avik.K."/>
            <person name="Izumyama S."/>
            <person name="Nakada-Tsukui K."/>
            <person name="Nozaki T."/>
        </authorList>
    </citation>
    <scope>NUCLEOTIDE SEQUENCE [LARGE SCALE GENOMIC DNA]</scope>
    <source>
        <strain evidence="7 8">HM1:IMSS clone 6</strain>
    </source>
</reference>
<dbReference type="SMART" id="SM00220">
    <property type="entry name" value="S_TKc"/>
    <property type="match status" value="1"/>
</dbReference>
<evidence type="ECO:0000256" key="4">
    <source>
        <dbReference type="SAM" id="Phobius"/>
    </source>
</evidence>
<accession>A0A5K1VET7</accession>
<comment type="caution">
    <text evidence="7">The sequence shown here is derived from an EMBL/GenBank/DDBJ whole genome shotgun (WGS) entry which is preliminary data.</text>
</comment>
<dbReference type="InterPro" id="IPR053215">
    <property type="entry name" value="TKL_Ser/Thr_kinase"/>
</dbReference>
<dbReference type="SUPFAM" id="SSF56112">
    <property type="entry name" value="Protein kinase-like (PK-like)"/>
    <property type="match status" value="1"/>
</dbReference>
<dbReference type="PANTHER" id="PTHR45756">
    <property type="entry name" value="PALMITOYLTRANSFERASE"/>
    <property type="match status" value="1"/>
</dbReference>
<organism evidence="7 8">
    <name type="scientific">Entamoeba histolytica</name>
    <dbReference type="NCBI Taxonomy" id="5759"/>
    <lineage>
        <taxon>Eukaryota</taxon>
        <taxon>Amoebozoa</taxon>
        <taxon>Evosea</taxon>
        <taxon>Archamoebae</taxon>
        <taxon>Mastigamoebida</taxon>
        <taxon>Entamoebidae</taxon>
        <taxon>Entamoeba</taxon>
    </lineage>
</organism>
<dbReference type="EMBL" id="BDEQ01000001">
    <property type="protein sequence ID" value="GAT93906.1"/>
    <property type="molecule type" value="Genomic_DNA"/>
</dbReference>
<keyword evidence="4" id="KW-1133">Transmembrane helix</keyword>
<dbReference type="InterPro" id="IPR006212">
    <property type="entry name" value="Furin_repeat"/>
</dbReference>
<keyword evidence="2 3" id="KW-0067">ATP-binding</keyword>
<dbReference type="InterPro" id="IPR009030">
    <property type="entry name" value="Growth_fac_rcpt_cys_sf"/>
</dbReference>
<dbReference type="Gene3D" id="2.10.220.10">
    <property type="entry name" value="Hormone Receptor, Insulin-like Growth Factor Receptor 1, Chain A, domain 2"/>
    <property type="match status" value="1"/>
</dbReference>
<evidence type="ECO:0000256" key="5">
    <source>
        <dbReference type="SAM" id="SignalP"/>
    </source>
</evidence>
<name>A0A5K1VET7_ENTHI</name>
<dbReference type="SUPFAM" id="SSF57184">
    <property type="entry name" value="Growth factor receptor domain"/>
    <property type="match status" value="3"/>
</dbReference>
<gene>
    <name evidence="7" type="ORF">CL6EHI_118410</name>
</gene>
<feature type="binding site" evidence="3">
    <location>
        <position position="1457"/>
    </location>
    <ligand>
        <name>ATP</name>
        <dbReference type="ChEBI" id="CHEBI:30616"/>
    </ligand>
</feature>
<dbReference type="InterPro" id="IPR017441">
    <property type="entry name" value="Protein_kinase_ATP_BS"/>
</dbReference>
<dbReference type="VEuPathDB" id="AmoebaDB:EHI5A_030520"/>
<dbReference type="SMART" id="SM00261">
    <property type="entry name" value="FU"/>
    <property type="match status" value="5"/>
</dbReference>
<dbReference type="GO" id="GO:0005524">
    <property type="term" value="F:ATP binding"/>
    <property type="evidence" value="ECO:0007669"/>
    <property type="project" value="UniProtKB-UniRule"/>
</dbReference>
<dbReference type="PANTHER" id="PTHR45756:SF1">
    <property type="entry name" value="PROTEIN KINASE DOMAIN CONTAINING PROTEIN"/>
    <property type="match status" value="1"/>
</dbReference>
<evidence type="ECO:0000259" key="6">
    <source>
        <dbReference type="PROSITE" id="PS50011"/>
    </source>
</evidence>
<dbReference type="InterPro" id="IPR011009">
    <property type="entry name" value="Kinase-like_dom_sf"/>
</dbReference>
<dbReference type="GO" id="GO:0004672">
    <property type="term" value="F:protein kinase activity"/>
    <property type="evidence" value="ECO:0007669"/>
    <property type="project" value="InterPro"/>
</dbReference>
<evidence type="ECO:0000313" key="7">
    <source>
        <dbReference type="EMBL" id="GAT93906.1"/>
    </source>
</evidence>
<dbReference type="Gene3D" id="1.10.510.10">
    <property type="entry name" value="Transferase(Phosphotransferase) domain 1"/>
    <property type="match status" value="1"/>
</dbReference>
<keyword evidence="7" id="KW-0418">Kinase</keyword>
<dbReference type="VEuPathDB" id="AmoebaDB:EHI8A_042620"/>
<dbReference type="VEuPathDB" id="AmoebaDB:KM1_035090"/>
<dbReference type="Pfam" id="PF00069">
    <property type="entry name" value="Pkinase"/>
    <property type="match status" value="1"/>
</dbReference>
<dbReference type="Proteomes" id="UP000078387">
    <property type="component" value="Unassembled WGS sequence"/>
</dbReference>
<keyword evidence="1 3" id="KW-0547">Nucleotide-binding</keyword>
<evidence type="ECO:0000256" key="3">
    <source>
        <dbReference type="PROSITE-ProRule" id="PRU10141"/>
    </source>
</evidence>
<dbReference type="PROSITE" id="PS50011">
    <property type="entry name" value="PROTEIN_KINASE_DOM"/>
    <property type="match status" value="1"/>
</dbReference>
<evidence type="ECO:0000256" key="2">
    <source>
        <dbReference type="ARBA" id="ARBA00022840"/>
    </source>
</evidence>
<feature type="transmembrane region" description="Helical" evidence="4">
    <location>
        <begin position="1252"/>
        <end position="1275"/>
    </location>
</feature>
<dbReference type="VEuPathDB" id="AmoebaDB:EHI_118410"/>
<feature type="signal peptide" evidence="5">
    <location>
        <begin position="1"/>
        <end position="16"/>
    </location>
</feature>
<sequence>MLLFVAFFLFISTCIGSCWMSQEELWIDDNDNTWSSYCNNIGINLVNNVIDVNSPKVPNVFTQNLNRDLLIAPIQGYTVTKFAITKWSLTTNSIPTITFNQSYSKTDVQILFRRWGDVFTLGHEGFNFILKDTNSYFSIVNENEKPDNDFDIYLPFYLQDTKPLLTVTIHKMHIIPSSYFQKDLRCIFYSSASSEITEDILYLNDSNLLESRVNCFSFTKRYICHNSSLSYNDSKCIVNVDDTIDRGHYSLNIIYDYIITGLTENIIEQDLIVNNYNFDGIDIFVLTGTGHNLTVVTFQNKMKTITFKGNGVFNIQKFYTKFVNWEKILSKESSQLTIGSLVNNGTGILEQINPSIFVINTFENIYGDTTVIGKISFKELIIKSALIKGFTMTSGIINLQNNIQADGYFDLFSSIIIGDSFQINTLPPLTLIGKNKQYQLLLSSIQSSNCVDLISTIPSSSFSMNETEHIKLLSNNRLIRYCPYSFNYSVLCIMNSTLFDLNYHSPSLFTLPHCPCSGNSCTIVTKEGIENIDFHGEKLDFILKVSNPIFSINNIRSLYVLDLNTDSSIITITSDFTLASINPNIKIINEAGQFTFTGTNIGEVDVKSSFKVTNNRVTIENIHNCDKHLIIGKDVLYLNIKEFGCGIVSEMIIETEDSSSILTIQLPEGNKGLVTIFSRRPMNLEANENKIILISESKTSYSITILRISEAVIICHNHITLNTINSNEDGEYFLNFHSEGSCQVYIINGEVSKCAICEYNNFHFDLETKKCIKIMPIEHCTNSYNGYCETCEEGYYVSNNLISCFPCSDKNARVCWNDDSIACTDNYTLSHRKCIISSIDNCLLFHNEKCMRCSNGKYQTNLMTCEACDVTCSHCYYNKKYNNSVCDICYNSTSRQNDYQCYKDEHAIVTLNSGILECDIGYYPKENKCVECSLLFGNCEICTITHCLKCKNNNVLDIDGKCRHSNKCKSISWNKCITCDNNEDFNNRTDCISNYHEDCYAYNTNGECIACKTKLLVNGVCGGTILGCKTFYNEFCLRCEDGLYLNNNICNKCDSKCKTCIGSSVQCIECNSIGYFINSTTHYCEYNSNLKDVCLQYTVDGGCVKCANQWYVDGFNCLKCNSSCLSCRNLDTCNECLDNYFFDTSNNCVPNNIITNCDSIINKWNGCTKCKDGYFIKDKMCSPCLSGCQICTDPNKCLTCKETYVYSMGKCINYSQISNCKEANNSKCLKCFGWNKPNKQGNACLRHIPARFIVGIIVLVIVLLISVLLGVYLLSKWLLKYLKVRDIEKQLNIFSIAKSNLSFISFGSVLVNKTVIDFVNEDIIEIPVNEKSIDTIVIGNLGKSPIKILFSLKEGTNDKFTLETNPSNLIIRKGVACPFKICIIPKCSCFIEEDLIIIVHELKTGKNQCINLRLIVKTQISTILDYDEVKEEEKIGEGGFGIVFKGRFRGNEVAIKKMKQVENKESSMCEFLKEVEMLDKFRSEYIVHFYGAVLIPTKVCMVTEFAKYGSVNDYKKKYKEKPFSRKLKIKVLIDAAKGISYLHNNGIIHRDIKPDNLLLFSLEYPATINAKLTDFGSSRNINMMMTNMTFTKAVGTPIFMAPEILNRKHYKMPADIYSFAITMLEIITWKDSFPKESYPHPWDIANTITSGKRPILINEVEDNIKEIIEQSWKQEPKERIRIDDIIIMLEKEIYPLN</sequence>
<dbReference type="VEuPathDB" id="AmoebaDB:EHI7A_044050"/>
<proteinExistence type="predicted"/>
<evidence type="ECO:0000256" key="1">
    <source>
        <dbReference type="ARBA" id="ARBA00022741"/>
    </source>
</evidence>
<dbReference type="PROSITE" id="PS00107">
    <property type="entry name" value="PROTEIN_KINASE_ATP"/>
    <property type="match status" value="1"/>
</dbReference>
<keyword evidence="5" id="KW-0732">Signal</keyword>
<dbReference type="InterPro" id="IPR000719">
    <property type="entry name" value="Prot_kinase_dom"/>
</dbReference>
<evidence type="ECO:0000313" key="8">
    <source>
        <dbReference type="Proteomes" id="UP000078387"/>
    </source>
</evidence>
<dbReference type="InterPro" id="IPR008271">
    <property type="entry name" value="Ser/Thr_kinase_AS"/>
</dbReference>
<protein>
    <submittedName>
        <fullName evidence="7">Tyrosine kinase putative</fullName>
    </submittedName>
</protein>
<keyword evidence="4" id="KW-0472">Membrane</keyword>
<keyword evidence="7" id="KW-0808">Transferase</keyword>
<feature type="chain" id="PRO_5023939588" evidence="5">
    <location>
        <begin position="17"/>
        <end position="1697"/>
    </location>
</feature>
<feature type="domain" description="Protein kinase" evidence="6">
    <location>
        <begin position="1429"/>
        <end position="1697"/>
    </location>
</feature>